<dbReference type="AlphaFoldDB" id="A0A7J0BYT1"/>
<feature type="compositionally biased region" description="Basic residues" evidence="1">
    <location>
        <begin position="623"/>
        <end position="635"/>
    </location>
</feature>
<feature type="domain" description="Terminase large subunit GpA endonuclease" evidence="3">
    <location>
        <begin position="304"/>
        <end position="583"/>
    </location>
</feature>
<dbReference type="RefSeq" id="WP_174410925.1">
    <property type="nucleotide sequence ID" value="NZ_BLVP01000036.1"/>
</dbReference>
<proteinExistence type="inferred from homology"/>
<name>A0A7J0BYT1_9BACT</name>
<dbReference type="HAMAP" id="MF_04144">
    <property type="entry name" value="TERL_LAMBDA"/>
    <property type="match status" value="1"/>
</dbReference>
<dbReference type="PANTHER" id="PTHR34413:SF2">
    <property type="entry name" value="PROPHAGE TAIL FIBER ASSEMBLY PROTEIN HOMOLOG TFAE-RELATED"/>
    <property type="match status" value="1"/>
</dbReference>
<dbReference type="Proteomes" id="UP000503820">
    <property type="component" value="Unassembled WGS sequence"/>
</dbReference>
<evidence type="ECO:0000256" key="1">
    <source>
        <dbReference type="SAM" id="MobiDB-lite"/>
    </source>
</evidence>
<feature type="region of interest" description="Disordered" evidence="1">
    <location>
        <begin position="610"/>
        <end position="641"/>
    </location>
</feature>
<dbReference type="GO" id="GO:0004519">
    <property type="term" value="F:endonuclease activity"/>
    <property type="evidence" value="ECO:0007669"/>
    <property type="project" value="InterPro"/>
</dbReference>
<dbReference type="Gene3D" id="3.40.50.300">
    <property type="entry name" value="P-loop containing nucleotide triphosphate hydrolases"/>
    <property type="match status" value="1"/>
</dbReference>
<dbReference type="InterPro" id="IPR046454">
    <property type="entry name" value="GpA_endonuclease"/>
</dbReference>
<dbReference type="InterPro" id="IPR008866">
    <property type="entry name" value="Phage_lambda_GpA-like"/>
</dbReference>
<dbReference type="Pfam" id="PF20454">
    <property type="entry name" value="GpA_nuclease"/>
    <property type="match status" value="1"/>
</dbReference>
<dbReference type="PANTHER" id="PTHR34413">
    <property type="entry name" value="PROPHAGE TAIL FIBER ASSEMBLY PROTEIN HOMOLOG TFAE-RELATED-RELATED"/>
    <property type="match status" value="1"/>
</dbReference>
<evidence type="ECO:0000259" key="3">
    <source>
        <dbReference type="Pfam" id="PF20454"/>
    </source>
</evidence>
<dbReference type="InterPro" id="IPR046453">
    <property type="entry name" value="GpA_ATPase"/>
</dbReference>
<accession>A0A7J0BYT1</accession>
<sequence length="641" mass="72630">MPIEFGSLTNFKGLREAFRKASRNLRAPERLTVSEWADRYRHIGQANATPGPWRTDNAPYQRGPMDCIGDRVTRRITLMWAAQTGKTEVINNGIGYAIAQEPKSCMMMQPTQSDLKTWTETKLTPLLRDTPVIRDKVAKPRGRDGVNNSLMKSYPGGFLMFSWSGSTNTMRGRSAPVINCDEIDGYTMSEEGDPVQLLWQRAATFGDRRKLLETSTPTIKGFSRVEKSYLAGDRRKYWLPCPHCNQFQTLKWSQVVWDKDDDGTHRPDTAVYVCEHCGCIIEDKHKPAMLKAGEWRAERPFMGHASFHLNELYSPWRKWRDIVQSFLDKKHAGDLQSFVNVSLAETWEEEGETVDDTGLMQRREEYGADVPAGAYILTAGIDTQPDRLEVEVVAWGHGEESWSVEYAILYGDPDQPDVWEALDDFLDRRWTTAEGVEMSISCTCIDSGGANTQAVYGYCKKRKGQRVFAVKGKGGDGVPVVSAPTKRKTGRRSGRPVELFTVGTDQAKTLLYKRLALPGSGPGRCHWPAHYQDEYFRMLTAEKCVTRYVKGFPKREWVKVRPRNEALDCRVYAHAALVILNPNFTRFEKRLAKQAAAMPEEVTAVAAETAKTAEEAAPEMGQKRRKVKQRRKTRRSNFVMG</sequence>
<protein>
    <submittedName>
        <fullName evidence="4">Terminase</fullName>
    </submittedName>
</protein>
<dbReference type="InterPro" id="IPR027417">
    <property type="entry name" value="P-loop_NTPase"/>
</dbReference>
<evidence type="ECO:0000313" key="5">
    <source>
        <dbReference type="Proteomes" id="UP000503820"/>
    </source>
</evidence>
<keyword evidence="5" id="KW-1185">Reference proteome</keyword>
<gene>
    <name evidence="4" type="ORF">DSM19430T_29950</name>
</gene>
<organism evidence="4 5">
    <name type="scientific">Desulfovibrio psychrotolerans</name>
    <dbReference type="NCBI Taxonomy" id="415242"/>
    <lineage>
        <taxon>Bacteria</taxon>
        <taxon>Pseudomonadati</taxon>
        <taxon>Thermodesulfobacteriota</taxon>
        <taxon>Desulfovibrionia</taxon>
        <taxon>Desulfovibrionales</taxon>
        <taxon>Desulfovibrionaceae</taxon>
        <taxon>Desulfovibrio</taxon>
    </lineage>
</organism>
<evidence type="ECO:0000259" key="2">
    <source>
        <dbReference type="Pfam" id="PF05876"/>
    </source>
</evidence>
<reference evidence="4 5" key="1">
    <citation type="submission" date="2020-05" db="EMBL/GenBank/DDBJ databases">
        <title>Draft genome sequence of Desulfovibrio psychrotolerans JS1T.</title>
        <authorList>
            <person name="Ueno A."/>
            <person name="Tamazawa S."/>
            <person name="Tamamura S."/>
            <person name="Murakami T."/>
            <person name="Kiyama T."/>
            <person name="Inomata H."/>
            <person name="Amano Y."/>
            <person name="Miyakawa K."/>
            <person name="Tamaki H."/>
            <person name="Naganuma T."/>
            <person name="Kaneko K."/>
        </authorList>
    </citation>
    <scope>NUCLEOTIDE SEQUENCE [LARGE SCALE GENOMIC DNA]</scope>
    <source>
        <strain evidence="4 5">JS1</strain>
    </source>
</reference>
<evidence type="ECO:0000313" key="4">
    <source>
        <dbReference type="EMBL" id="GFM38311.1"/>
    </source>
</evidence>
<dbReference type="GO" id="GO:0016887">
    <property type="term" value="F:ATP hydrolysis activity"/>
    <property type="evidence" value="ECO:0007669"/>
    <property type="project" value="InterPro"/>
</dbReference>
<dbReference type="GO" id="GO:0005524">
    <property type="term" value="F:ATP binding"/>
    <property type="evidence" value="ECO:0007669"/>
    <property type="project" value="InterPro"/>
</dbReference>
<feature type="domain" description="Phage terminase large subunit GpA ATPase" evidence="2">
    <location>
        <begin position="48"/>
        <end position="295"/>
    </location>
</feature>
<dbReference type="InterPro" id="IPR051220">
    <property type="entry name" value="TFA_Chaperone"/>
</dbReference>
<dbReference type="EMBL" id="BLVP01000036">
    <property type="protein sequence ID" value="GFM38311.1"/>
    <property type="molecule type" value="Genomic_DNA"/>
</dbReference>
<comment type="caution">
    <text evidence="4">The sequence shown here is derived from an EMBL/GenBank/DDBJ whole genome shotgun (WGS) entry which is preliminary data.</text>
</comment>
<dbReference type="Pfam" id="PF05876">
    <property type="entry name" value="GpA_ATPase"/>
    <property type="match status" value="1"/>
</dbReference>